<sequence>MEGHLGVLDAVLTLYGDYGTTLSAMSLLVPTITFEGGVPFARFPGAADTLPIDCFHVDLIHHSTAASGNSATYAAIGALLAESWSSILMKSGFAGHFVYDAVQGYDVVYRI</sequence>
<evidence type="ECO:0000313" key="2">
    <source>
        <dbReference type="Proteomes" id="UP000252558"/>
    </source>
</evidence>
<dbReference type="AlphaFoldDB" id="A0A368MZY4"/>
<organism evidence="1 2">
    <name type="scientific">Corallincola holothuriorum</name>
    <dbReference type="NCBI Taxonomy" id="2282215"/>
    <lineage>
        <taxon>Bacteria</taxon>
        <taxon>Pseudomonadati</taxon>
        <taxon>Pseudomonadota</taxon>
        <taxon>Gammaproteobacteria</taxon>
        <taxon>Alteromonadales</taxon>
        <taxon>Psychromonadaceae</taxon>
        <taxon>Corallincola</taxon>
    </lineage>
</organism>
<proteinExistence type="predicted"/>
<comment type="caution">
    <text evidence="1">The sequence shown here is derived from an EMBL/GenBank/DDBJ whole genome shotgun (WGS) entry which is preliminary data.</text>
</comment>
<accession>A0A368MZY4</accession>
<name>A0A368MZY4_9GAMM</name>
<keyword evidence="2" id="KW-1185">Reference proteome</keyword>
<evidence type="ECO:0000313" key="1">
    <source>
        <dbReference type="EMBL" id="RCU42885.1"/>
    </source>
</evidence>
<protein>
    <submittedName>
        <fullName evidence="1">Uncharacterized protein</fullName>
    </submittedName>
</protein>
<dbReference type="EMBL" id="QPID01000020">
    <property type="protein sequence ID" value="RCU42885.1"/>
    <property type="molecule type" value="Genomic_DNA"/>
</dbReference>
<dbReference type="Proteomes" id="UP000252558">
    <property type="component" value="Unassembled WGS sequence"/>
</dbReference>
<reference evidence="1 2" key="1">
    <citation type="submission" date="2018-07" db="EMBL/GenBank/DDBJ databases">
        <title>Corallincola holothuriorum sp. nov., a new facultative anaerobe isolated from sea cucumber Apostichopus japonicus.</title>
        <authorList>
            <person name="Xia H."/>
        </authorList>
    </citation>
    <scope>NUCLEOTIDE SEQUENCE [LARGE SCALE GENOMIC DNA]</scope>
    <source>
        <strain evidence="1 2">C4</strain>
    </source>
</reference>
<gene>
    <name evidence="1" type="ORF">DU002_19140</name>
</gene>